<dbReference type="PANTHER" id="PTHR43329">
    <property type="entry name" value="EPOXIDE HYDROLASE"/>
    <property type="match status" value="1"/>
</dbReference>
<evidence type="ECO:0000313" key="5">
    <source>
        <dbReference type="Proteomes" id="UP000249065"/>
    </source>
</evidence>
<dbReference type="OrthoDB" id="7253779at2"/>
<reference evidence="5" key="1">
    <citation type="submission" date="2018-06" db="EMBL/GenBank/DDBJ databases">
        <authorList>
            <person name="Khan S.A."/>
        </authorList>
    </citation>
    <scope>NUCLEOTIDE SEQUENCE [LARGE SCALE GENOMIC DNA]</scope>
    <source>
        <strain evidence="5">DB-1506</strain>
    </source>
</reference>
<name>A0A327MLC5_9PROT</name>
<dbReference type="GO" id="GO:0016787">
    <property type="term" value="F:hydrolase activity"/>
    <property type="evidence" value="ECO:0007669"/>
    <property type="project" value="UniProtKB-KW"/>
</dbReference>
<keyword evidence="5" id="KW-1185">Reference proteome</keyword>
<feature type="region of interest" description="Disordered" evidence="2">
    <location>
        <begin position="1"/>
        <end position="36"/>
    </location>
</feature>
<dbReference type="PRINTS" id="PR00111">
    <property type="entry name" value="ABHYDROLASE"/>
</dbReference>
<dbReference type="Proteomes" id="UP000249065">
    <property type="component" value="Unassembled WGS sequence"/>
</dbReference>
<evidence type="ECO:0000259" key="3">
    <source>
        <dbReference type="Pfam" id="PF12697"/>
    </source>
</evidence>
<dbReference type="InterPro" id="IPR000639">
    <property type="entry name" value="Epox_hydrolase-like"/>
</dbReference>
<feature type="compositionally biased region" description="Low complexity" evidence="2">
    <location>
        <begin position="7"/>
        <end position="16"/>
    </location>
</feature>
<organism evidence="4 5">
    <name type="scientific">Roseicella frigidaeris</name>
    <dbReference type="NCBI Taxonomy" id="2230885"/>
    <lineage>
        <taxon>Bacteria</taxon>
        <taxon>Pseudomonadati</taxon>
        <taxon>Pseudomonadota</taxon>
        <taxon>Alphaproteobacteria</taxon>
        <taxon>Acetobacterales</taxon>
        <taxon>Roseomonadaceae</taxon>
        <taxon>Roseicella</taxon>
    </lineage>
</organism>
<dbReference type="SUPFAM" id="SSF53474">
    <property type="entry name" value="alpha/beta-Hydrolases"/>
    <property type="match status" value="1"/>
</dbReference>
<dbReference type="InterPro" id="IPR029058">
    <property type="entry name" value="AB_hydrolase_fold"/>
</dbReference>
<feature type="compositionally biased region" description="Basic residues" evidence="2">
    <location>
        <begin position="17"/>
        <end position="31"/>
    </location>
</feature>
<sequence>MSRRCGARPGPRSARAACRRGGRWSPRRSRCWRPGPPRRLDPGLILAGAGAVLPRREGQRMQTRQVQTGPGLVFDVSVAGDPAAPLVLLLHGFAVSRHLYDAQLPALAAAGYFAAAPNQRGYSPDARPDPADVARYDIELLIQDALDLASALGGEGRRFHLVGHDWGGSLAWEIAAHWPERLASLTMLSRPHPGAFARALAEDPEQPQRSRHHKAFLEPDAVPKLLAEDCAWLRRRHAAQGIPPAQTAKHLSVLGSEPAMAAALAWYRARGTVHRPIPKIRVPTLFLWGDADDTVGRMAAAGTGDFIEAPYRFEILPGVGHYAPDQVPERVNALLLEHLRAHPA</sequence>
<dbReference type="Pfam" id="PF12697">
    <property type="entry name" value="Abhydrolase_6"/>
    <property type="match status" value="1"/>
</dbReference>
<evidence type="ECO:0000313" key="4">
    <source>
        <dbReference type="EMBL" id="RAI60948.1"/>
    </source>
</evidence>
<dbReference type="EMBL" id="QLIX01000001">
    <property type="protein sequence ID" value="RAI60948.1"/>
    <property type="molecule type" value="Genomic_DNA"/>
</dbReference>
<evidence type="ECO:0000256" key="1">
    <source>
        <dbReference type="ARBA" id="ARBA00022801"/>
    </source>
</evidence>
<gene>
    <name evidence="4" type="ORF">DOO78_02105</name>
</gene>
<proteinExistence type="predicted"/>
<protein>
    <submittedName>
        <fullName evidence="4">Alpha/beta hydrolase</fullName>
    </submittedName>
</protein>
<dbReference type="AlphaFoldDB" id="A0A327MLC5"/>
<dbReference type="InterPro" id="IPR000073">
    <property type="entry name" value="AB_hydrolase_1"/>
</dbReference>
<keyword evidence="1 4" id="KW-0378">Hydrolase</keyword>
<dbReference type="PRINTS" id="PR00412">
    <property type="entry name" value="EPOXHYDRLASE"/>
</dbReference>
<feature type="domain" description="AB hydrolase-1" evidence="3">
    <location>
        <begin position="87"/>
        <end position="333"/>
    </location>
</feature>
<comment type="caution">
    <text evidence="4">The sequence shown here is derived from an EMBL/GenBank/DDBJ whole genome shotgun (WGS) entry which is preliminary data.</text>
</comment>
<dbReference type="Gene3D" id="3.40.50.1820">
    <property type="entry name" value="alpha/beta hydrolase"/>
    <property type="match status" value="1"/>
</dbReference>
<evidence type="ECO:0000256" key="2">
    <source>
        <dbReference type="SAM" id="MobiDB-lite"/>
    </source>
</evidence>
<accession>A0A327MLC5</accession>